<protein>
    <recommendedName>
        <fullName evidence="3">PNPLA domain-containing protein</fullName>
    </recommendedName>
</protein>
<evidence type="ECO:0000313" key="4">
    <source>
        <dbReference type="EMBL" id="OEH94563.1"/>
    </source>
</evidence>
<dbReference type="AlphaFoldDB" id="A0A1E5LKD8"/>
<evidence type="ECO:0000313" key="5">
    <source>
        <dbReference type="Proteomes" id="UP000095209"/>
    </source>
</evidence>
<feature type="active site" description="Nucleophile" evidence="2">
    <location>
        <position position="38"/>
    </location>
</feature>
<dbReference type="InterPro" id="IPR052580">
    <property type="entry name" value="Lipid_Hydrolase"/>
</dbReference>
<dbReference type="PROSITE" id="PS51635">
    <property type="entry name" value="PNPLA"/>
    <property type="match status" value="1"/>
</dbReference>
<dbReference type="Proteomes" id="UP000095209">
    <property type="component" value="Unassembled WGS sequence"/>
</dbReference>
<reference evidence="4 5" key="1">
    <citation type="submission" date="2016-08" db="EMBL/GenBank/DDBJ databases">
        <title>Genome of Bacillus solimangrovi GH2-4.</title>
        <authorList>
            <person name="Lim S."/>
            <person name="Kim B.-C."/>
        </authorList>
    </citation>
    <scope>NUCLEOTIDE SEQUENCE [LARGE SCALE GENOMIC DNA]</scope>
    <source>
        <strain evidence="4 5">GH2-4</strain>
    </source>
</reference>
<gene>
    <name evidence="4" type="ORF">BFG57_07295</name>
</gene>
<dbReference type="STRING" id="1305675.BFG57_07295"/>
<feature type="domain" description="PNPLA" evidence="3">
    <location>
        <begin position="5"/>
        <end position="195"/>
    </location>
</feature>
<dbReference type="InterPro" id="IPR016035">
    <property type="entry name" value="Acyl_Trfase/lysoPLipase"/>
</dbReference>
<name>A0A1E5LKD8_9BACI</name>
<keyword evidence="2" id="KW-0442">Lipid degradation</keyword>
<dbReference type="CDD" id="cd07207">
    <property type="entry name" value="Pat_ExoU_VipD_like"/>
    <property type="match status" value="1"/>
</dbReference>
<dbReference type="PANTHER" id="PTHR46394:SF1">
    <property type="entry name" value="PNPLA DOMAIN-CONTAINING PROTEIN"/>
    <property type="match status" value="1"/>
</dbReference>
<feature type="short sequence motif" description="GXSXG" evidence="2">
    <location>
        <begin position="36"/>
        <end position="40"/>
    </location>
</feature>
<dbReference type="GO" id="GO:0016787">
    <property type="term" value="F:hydrolase activity"/>
    <property type="evidence" value="ECO:0007669"/>
    <property type="project" value="UniProtKB-UniRule"/>
</dbReference>
<dbReference type="RefSeq" id="WP_069715497.1">
    <property type="nucleotide sequence ID" value="NZ_MJEH01000001.1"/>
</dbReference>
<accession>A0A1E5LKD8</accession>
<dbReference type="EMBL" id="MJEH01000001">
    <property type="protein sequence ID" value="OEH94563.1"/>
    <property type="molecule type" value="Genomic_DNA"/>
</dbReference>
<dbReference type="GO" id="GO:0016042">
    <property type="term" value="P:lipid catabolic process"/>
    <property type="evidence" value="ECO:0007669"/>
    <property type="project" value="UniProtKB-UniRule"/>
</dbReference>
<dbReference type="Gene3D" id="3.40.1090.10">
    <property type="entry name" value="Cytosolic phospholipase A2 catalytic domain"/>
    <property type="match status" value="2"/>
</dbReference>
<dbReference type="PANTHER" id="PTHR46394">
    <property type="entry name" value="ANNEXIN"/>
    <property type="match status" value="1"/>
</dbReference>
<organism evidence="4 5">
    <name type="scientific">Bacillus solimangrovi</name>
    <dbReference type="NCBI Taxonomy" id="1305675"/>
    <lineage>
        <taxon>Bacteria</taxon>
        <taxon>Bacillati</taxon>
        <taxon>Bacillota</taxon>
        <taxon>Bacilli</taxon>
        <taxon>Bacillales</taxon>
        <taxon>Bacillaceae</taxon>
        <taxon>Bacillus</taxon>
    </lineage>
</organism>
<evidence type="ECO:0000256" key="1">
    <source>
        <dbReference type="ARBA" id="ARBA00023098"/>
    </source>
</evidence>
<keyword evidence="2" id="KW-0378">Hydrolase</keyword>
<feature type="active site" description="Proton acceptor" evidence="2">
    <location>
        <position position="182"/>
    </location>
</feature>
<comment type="caution">
    <text evidence="2">Lacks conserved residue(s) required for the propagation of feature annotation.</text>
</comment>
<sequence>MYVDGVFSGGGMKAIALVGALQVTEERGIQFRRVAGTSAGSIMAAFVAAGFRSPEILQVLEEFDTRKFMDAPKTFFPLFKWVRLYWKLGLYKGNELENWVEERLKGRGIRTFADIPKGSLRIIASDLTRGEIVIIPDDLYKYGLRSDNFSIAKAVRMSCSLPYFFQPVKLYSVNGEKSIIVDGGMLSNFPVWLFMRENRRPVLGFKLSANLENTPEHKIKNGIDMYHALFATMKDAHDARYISSTFKDSTIFIPVNSVLVEEFEISKAKKEQMIMLGRNRAENFFKNWSY</sequence>
<evidence type="ECO:0000256" key="2">
    <source>
        <dbReference type="PROSITE-ProRule" id="PRU01161"/>
    </source>
</evidence>
<proteinExistence type="predicted"/>
<evidence type="ECO:0000259" key="3">
    <source>
        <dbReference type="PROSITE" id="PS51635"/>
    </source>
</evidence>
<keyword evidence="5" id="KW-1185">Reference proteome</keyword>
<keyword evidence="1 2" id="KW-0443">Lipid metabolism</keyword>
<dbReference type="SUPFAM" id="SSF52151">
    <property type="entry name" value="FabD/lysophospholipase-like"/>
    <property type="match status" value="1"/>
</dbReference>
<dbReference type="Pfam" id="PF01734">
    <property type="entry name" value="Patatin"/>
    <property type="match status" value="1"/>
</dbReference>
<dbReference type="OrthoDB" id="9770965at2"/>
<feature type="short sequence motif" description="DGA/G" evidence="2">
    <location>
        <begin position="182"/>
        <end position="184"/>
    </location>
</feature>
<comment type="caution">
    <text evidence="4">The sequence shown here is derived from an EMBL/GenBank/DDBJ whole genome shotgun (WGS) entry which is preliminary data.</text>
</comment>
<dbReference type="InterPro" id="IPR002641">
    <property type="entry name" value="PNPLA_dom"/>
</dbReference>